<dbReference type="Proteomes" id="UP000663842">
    <property type="component" value="Unassembled WGS sequence"/>
</dbReference>
<dbReference type="AlphaFoldDB" id="A0A820PJ55"/>
<gene>
    <name evidence="1" type="ORF">UXM345_LOCUS38295</name>
</gene>
<sequence>PNYQQGTSKWSWEYHRQVIADTKTAVYTQGLKEHVEANGRLATIIRERGLALASQGEIVTVNEAANRYMAKLHSEINAPHEKAKLILEDVSKLLPIEESSESSEDEN</sequence>
<protein>
    <submittedName>
        <fullName evidence="1">Uncharacterized protein</fullName>
    </submittedName>
</protein>
<proteinExistence type="predicted"/>
<feature type="non-terminal residue" evidence="1">
    <location>
        <position position="1"/>
    </location>
</feature>
<accession>A0A820PJ55</accession>
<evidence type="ECO:0000313" key="1">
    <source>
        <dbReference type="EMBL" id="CAF4403896.1"/>
    </source>
</evidence>
<organism evidence="1 2">
    <name type="scientific">Rotaria magnacalcarata</name>
    <dbReference type="NCBI Taxonomy" id="392030"/>
    <lineage>
        <taxon>Eukaryota</taxon>
        <taxon>Metazoa</taxon>
        <taxon>Spiralia</taxon>
        <taxon>Gnathifera</taxon>
        <taxon>Rotifera</taxon>
        <taxon>Eurotatoria</taxon>
        <taxon>Bdelloidea</taxon>
        <taxon>Philodinida</taxon>
        <taxon>Philodinidae</taxon>
        <taxon>Rotaria</taxon>
    </lineage>
</organism>
<evidence type="ECO:0000313" key="2">
    <source>
        <dbReference type="Proteomes" id="UP000663842"/>
    </source>
</evidence>
<dbReference type="EMBL" id="CAJOBF010025699">
    <property type="protein sequence ID" value="CAF4403896.1"/>
    <property type="molecule type" value="Genomic_DNA"/>
</dbReference>
<comment type="caution">
    <text evidence="1">The sequence shown here is derived from an EMBL/GenBank/DDBJ whole genome shotgun (WGS) entry which is preliminary data.</text>
</comment>
<name>A0A820PJ55_9BILA</name>
<reference evidence="1" key="1">
    <citation type="submission" date="2021-02" db="EMBL/GenBank/DDBJ databases">
        <authorList>
            <person name="Nowell W R."/>
        </authorList>
    </citation>
    <scope>NUCLEOTIDE SEQUENCE</scope>
</reference>